<dbReference type="AlphaFoldDB" id="A0A090TYJ9"/>
<organism evidence="2 3">
    <name type="scientific">Vibrio maritimus</name>
    <dbReference type="NCBI Taxonomy" id="990268"/>
    <lineage>
        <taxon>Bacteria</taxon>
        <taxon>Pseudomonadati</taxon>
        <taxon>Pseudomonadota</taxon>
        <taxon>Gammaproteobacteria</taxon>
        <taxon>Vibrionales</taxon>
        <taxon>Vibrionaceae</taxon>
        <taxon>Vibrio</taxon>
    </lineage>
</organism>
<dbReference type="SUPFAM" id="SSF51197">
    <property type="entry name" value="Clavaminate synthase-like"/>
    <property type="match status" value="1"/>
</dbReference>
<evidence type="ECO:0000313" key="2">
    <source>
        <dbReference type="EMBL" id="GAL35937.1"/>
    </source>
</evidence>
<evidence type="ECO:0000313" key="3">
    <source>
        <dbReference type="Proteomes" id="UP000029224"/>
    </source>
</evidence>
<dbReference type="Gene3D" id="2.60.120.330">
    <property type="entry name" value="B-lactam Antibiotic, Isopenicillin N Synthase, Chain"/>
    <property type="match status" value="1"/>
</dbReference>
<dbReference type="InterPro" id="IPR027443">
    <property type="entry name" value="IPNS-like_sf"/>
</dbReference>
<reference evidence="2 3" key="2">
    <citation type="submission" date="2014-09" db="EMBL/GenBank/DDBJ databases">
        <authorList>
            <consortium name="NBRP consortium"/>
            <person name="Sawabe T."/>
            <person name="Meirelles P."/>
            <person name="Nakanishi M."/>
            <person name="Sayaka M."/>
            <person name="Hattori M."/>
            <person name="Ohkuma M."/>
        </authorList>
    </citation>
    <scope>NUCLEOTIDE SEQUENCE [LARGE SCALE GENOMIC DNA]</scope>
    <source>
        <strain evidence="2 3">JCM 19240</strain>
    </source>
</reference>
<protein>
    <recommendedName>
        <fullName evidence="1">Aspartyl/asparaginy/proline hydroxylase domain-containing protein</fullName>
    </recommendedName>
</protein>
<reference evidence="2 3" key="1">
    <citation type="submission" date="2014-09" db="EMBL/GenBank/DDBJ databases">
        <title>Vibrio maritimus JCM 19240. (C210) whole genome shotgun sequence.</title>
        <authorList>
            <person name="Sawabe T."/>
            <person name="Meirelles P."/>
            <person name="Nakanishi M."/>
            <person name="Sayaka M."/>
            <person name="Hattori M."/>
            <person name="Ohkuma M."/>
        </authorList>
    </citation>
    <scope>NUCLEOTIDE SEQUENCE [LARGE SCALE GENOMIC DNA]</scope>
    <source>
        <strain evidence="2 3">JCM 19240</strain>
    </source>
</reference>
<evidence type="ECO:0000259" key="1">
    <source>
        <dbReference type="Pfam" id="PF05118"/>
    </source>
</evidence>
<dbReference type="InterPro" id="IPR007803">
    <property type="entry name" value="Asp/Arg/Pro-Hydrxlase"/>
</dbReference>
<sequence length="44" mass="5189">MELGQLWYIDASELHEVFNDGTDERINLVIDCEATEELTKMIFR</sequence>
<feature type="domain" description="Aspartyl/asparaginy/proline hydroxylase" evidence="1">
    <location>
        <begin position="1"/>
        <end position="33"/>
    </location>
</feature>
<dbReference type="Pfam" id="PF05118">
    <property type="entry name" value="Asp_Arg_Hydrox"/>
    <property type="match status" value="1"/>
</dbReference>
<dbReference type="Proteomes" id="UP000029224">
    <property type="component" value="Unassembled WGS sequence"/>
</dbReference>
<proteinExistence type="predicted"/>
<gene>
    <name evidence="2" type="ORF">JCM19240_4872</name>
</gene>
<accession>A0A090TYJ9</accession>
<comment type="caution">
    <text evidence="2">The sequence shown here is derived from an EMBL/GenBank/DDBJ whole genome shotgun (WGS) entry which is preliminary data.</text>
</comment>
<dbReference type="EMBL" id="BBMT01000008">
    <property type="protein sequence ID" value="GAL35937.1"/>
    <property type="molecule type" value="Genomic_DNA"/>
</dbReference>
<keyword evidence="3" id="KW-1185">Reference proteome</keyword>
<name>A0A090TYJ9_9VIBR</name>